<proteinExistence type="predicted"/>
<evidence type="ECO:0000313" key="2">
    <source>
        <dbReference type="WBParaSite" id="nRc.2.0.1.t03549-RA"/>
    </source>
</evidence>
<organism evidence="1 2">
    <name type="scientific">Romanomermis culicivorax</name>
    <name type="common">Nematode worm</name>
    <dbReference type="NCBI Taxonomy" id="13658"/>
    <lineage>
        <taxon>Eukaryota</taxon>
        <taxon>Metazoa</taxon>
        <taxon>Ecdysozoa</taxon>
        <taxon>Nematoda</taxon>
        <taxon>Enoplea</taxon>
        <taxon>Dorylaimia</taxon>
        <taxon>Mermithida</taxon>
        <taxon>Mermithoidea</taxon>
        <taxon>Mermithidae</taxon>
        <taxon>Romanomermis</taxon>
    </lineage>
</organism>
<dbReference type="AlphaFoldDB" id="A0A915HPA6"/>
<reference evidence="2" key="1">
    <citation type="submission" date="2022-11" db="UniProtKB">
        <authorList>
            <consortium name="WormBaseParasite"/>
        </authorList>
    </citation>
    <scope>IDENTIFICATION</scope>
</reference>
<name>A0A915HPA6_ROMCU</name>
<accession>A0A915HPA6</accession>
<evidence type="ECO:0000313" key="1">
    <source>
        <dbReference type="Proteomes" id="UP000887565"/>
    </source>
</evidence>
<dbReference type="WBParaSite" id="nRc.2.0.1.t03549-RA">
    <property type="protein sequence ID" value="nRc.2.0.1.t03549-RA"/>
    <property type="gene ID" value="nRc.2.0.1.g03549"/>
</dbReference>
<keyword evidence="1" id="KW-1185">Reference proteome</keyword>
<dbReference type="Proteomes" id="UP000887565">
    <property type="component" value="Unplaced"/>
</dbReference>
<sequence>MRQTLPALPKATSAQGYSLPKSDFDIACCCSGSGTEAVVGFAAAAEIGEAGQRKLVNDTKNNWGHQRTRVILTDRRYTGTSCTFYCPRTAAPNAYRLWAVHCAVEEASRNVWPTAVVAASPSTTTTGAQTLAVIAQQQPVANAFGEMLRAIKDDVSIIKASPFPRATAPQSPKIGVLHEVRICGGLVIDFPGEDPVSSDDDDEE</sequence>
<protein>
    <submittedName>
        <fullName evidence="2">Uncharacterized protein</fullName>
    </submittedName>
</protein>